<comment type="similarity">
    <text evidence="7 9">Belongs to the MPDU1 (TC 2.A.43.3) family.</text>
</comment>
<proteinExistence type="inferred from homology"/>
<organism evidence="12 15">
    <name type="scientific">Sarcoptes scabiei</name>
    <name type="common">Itch mite</name>
    <name type="synonym">Acarus scabiei</name>
    <dbReference type="NCBI Taxonomy" id="52283"/>
    <lineage>
        <taxon>Eukaryota</taxon>
        <taxon>Metazoa</taxon>
        <taxon>Ecdysozoa</taxon>
        <taxon>Arthropoda</taxon>
        <taxon>Chelicerata</taxon>
        <taxon>Arachnida</taxon>
        <taxon>Acari</taxon>
        <taxon>Acariformes</taxon>
        <taxon>Sarcoptiformes</taxon>
        <taxon>Astigmata</taxon>
        <taxon>Psoroptidia</taxon>
        <taxon>Sarcoptoidea</taxon>
        <taxon>Sarcoptidae</taxon>
        <taxon>Sarcoptinae</taxon>
        <taxon>Sarcoptes</taxon>
    </lineage>
</organism>
<gene>
    <name evidence="12" type="ORF">QR98_0000690</name>
    <name evidence="11" type="ORF">SSS_2185</name>
</gene>
<keyword evidence="2" id="KW-0813">Transport</keyword>
<keyword evidence="14" id="KW-1185">Reference proteome</keyword>
<evidence type="ECO:0000256" key="8">
    <source>
        <dbReference type="ARBA" id="ARBA00067517"/>
    </source>
</evidence>
<dbReference type="VEuPathDB" id="VectorBase:SSCA007993"/>
<evidence type="ECO:0000313" key="13">
    <source>
        <dbReference type="EnsemblMetazoa" id="KAF7491464.1"/>
    </source>
</evidence>
<evidence type="ECO:0000256" key="3">
    <source>
        <dbReference type="ARBA" id="ARBA00022692"/>
    </source>
</evidence>
<keyword evidence="6 9" id="KW-0472">Membrane</keyword>
<dbReference type="FunFam" id="1.20.1280.290:FF:000006">
    <property type="entry name" value="mannose-P-dolichol utilization defect 1 protein"/>
    <property type="match status" value="1"/>
</dbReference>
<dbReference type="AlphaFoldDB" id="A0A131ZUA3"/>
<sequence>MNQMQKACSLVYPTKCCDSLLSDFILESDCLKTIAIKTLGYGIIFGSTLVKLPQLLKLYSNKSGYGVSLFSVFLEILALTFSSSYSFANGFPFSAWGESLFLLLMTSFIFFLIVHYDINQIQSFLFLIVSGATIAFLLSGNVPMKYLTLGQLLSLPLMISSKLVQAWTNFVNGHTGNLSAITVILIFIGSTTRILTSIQETGDKLIILSFILTSTINLILVVQIFFYWNVTNELLRKNRNKKKQ</sequence>
<dbReference type="InterPro" id="IPR016817">
    <property type="entry name" value="MannP-dilichol_defect-1"/>
</dbReference>
<dbReference type="PANTHER" id="PTHR12226">
    <property type="entry name" value="MANNOSE-P-DOLICHOL UTILIZATION DEFECT 1 LEC35 -RELATED"/>
    <property type="match status" value="1"/>
</dbReference>
<reference evidence="13" key="4">
    <citation type="submission" date="2022-06" db="UniProtKB">
        <authorList>
            <consortium name="EnsemblMetazoa"/>
        </authorList>
    </citation>
    <scope>IDENTIFICATION</scope>
</reference>
<evidence type="ECO:0000313" key="15">
    <source>
        <dbReference type="Proteomes" id="UP000616769"/>
    </source>
</evidence>
<dbReference type="OrthoDB" id="271506at2759"/>
<evidence type="ECO:0000313" key="12">
    <source>
        <dbReference type="EMBL" id="KPL93609.1"/>
    </source>
</evidence>
<evidence type="ECO:0000256" key="10">
    <source>
        <dbReference type="SAM" id="Phobius"/>
    </source>
</evidence>
<dbReference type="PIRSF" id="PIRSF023381">
    <property type="entry name" value="MannP-dilichol_defect-1p"/>
    <property type="match status" value="1"/>
</dbReference>
<dbReference type="Pfam" id="PF04193">
    <property type="entry name" value="PQ-loop"/>
    <property type="match status" value="2"/>
</dbReference>
<evidence type="ECO:0000313" key="14">
    <source>
        <dbReference type="Proteomes" id="UP000070412"/>
    </source>
</evidence>
<keyword evidence="3 9" id="KW-0812">Transmembrane</keyword>
<feature type="transmembrane region" description="Helical" evidence="10">
    <location>
        <begin position="93"/>
        <end position="114"/>
    </location>
</feature>
<dbReference type="Gene3D" id="1.20.1280.290">
    <property type="match status" value="2"/>
</dbReference>
<keyword evidence="4" id="KW-0677">Repeat</keyword>
<evidence type="ECO:0000256" key="9">
    <source>
        <dbReference type="PIRNR" id="PIRNR023381"/>
    </source>
</evidence>
<dbReference type="InterPro" id="IPR006603">
    <property type="entry name" value="PQ-loop_rpt"/>
</dbReference>
<evidence type="ECO:0000256" key="6">
    <source>
        <dbReference type="ARBA" id="ARBA00023136"/>
    </source>
</evidence>
<dbReference type="SMART" id="SM00679">
    <property type="entry name" value="CTNS"/>
    <property type="match status" value="2"/>
</dbReference>
<keyword evidence="5 9" id="KW-1133">Transmembrane helix</keyword>
<reference evidence="11" key="3">
    <citation type="submission" date="2020-01" db="EMBL/GenBank/DDBJ databases">
        <authorList>
            <person name="Korhonen P.K.K."/>
            <person name="Guangxu M.G."/>
            <person name="Wang T.W."/>
            <person name="Stroehlein A.J.S."/>
            <person name="Young N.D."/>
            <person name="Ang C.-S.A."/>
            <person name="Fernando D.W.F."/>
            <person name="Lu H.L."/>
            <person name="Taylor S.T."/>
            <person name="Ehtesham M.E.M."/>
            <person name="Najaraj S.H.N."/>
            <person name="Harsha G.H.G."/>
            <person name="Madugundu A.M."/>
            <person name="Renuse S.R."/>
            <person name="Holt D.H."/>
            <person name="Pandey A.P."/>
            <person name="Papenfuss A.P."/>
            <person name="Gasser R.B.G."/>
            <person name="Fischer K.F."/>
        </authorList>
    </citation>
    <scope>NUCLEOTIDE SEQUENCE</scope>
    <source>
        <strain evidence="11">SSS_KF_BRIS2020</strain>
    </source>
</reference>
<dbReference type="Proteomes" id="UP000616769">
    <property type="component" value="Unassembled WGS sequence"/>
</dbReference>
<evidence type="ECO:0000256" key="4">
    <source>
        <dbReference type="ARBA" id="ARBA00022737"/>
    </source>
</evidence>
<feature type="transmembrane region" description="Helical" evidence="10">
    <location>
        <begin position="64"/>
        <end position="87"/>
    </location>
</feature>
<evidence type="ECO:0000256" key="2">
    <source>
        <dbReference type="ARBA" id="ARBA00022448"/>
    </source>
</evidence>
<reference evidence="14" key="2">
    <citation type="journal article" date="2020" name="PLoS Negl. Trop. Dis.">
        <title>High-quality nuclear genome for Sarcoptes scabiei-A critical resource for a neglected parasite.</title>
        <authorList>
            <person name="Korhonen P.K."/>
            <person name="Gasser R.B."/>
            <person name="Ma G."/>
            <person name="Wang T."/>
            <person name="Stroehlein A.J."/>
            <person name="Young N.D."/>
            <person name="Ang C.S."/>
            <person name="Fernando D.D."/>
            <person name="Lu H.C."/>
            <person name="Taylor S."/>
            <person name="Reynolds S.L."/>
            <person name="Mofiz E."/>
            <person name="Najaraj S.H."/>
            <person name="Gowda H."/>
            <person name="Madugundu A."/>
            <person name="Renuse S."/>
            <person name="Holt D."/>
            <person name="Pandey A."/>
            <person name="Papenfuss A.T."/>
            <person name="Fischer K."/>
        </authorList>
    </citation>
    <scope>NUCLEOTIDE SEQUENCE [LARGE SCALE GENOMIC DNA]</scope>
</reference>
<dbReference type="Proteomes" id="UP000070412">
    <property type="component" value="Unassembled WGS sequence"/>
</dbReference>
<evidence type="ECO:0000256" key="1">
    <source>
        <dbReference type="ARBA" id="ARBA00004141"/>
    </source>
</evidence>
<name>A0A131ZUA3_SARSC</name>
<dbReference type="GO" id="GO:0016020">
    <property type="term" value="C:membrane"/>
    <property type="evidence" value="ECO:0007669"/>
    <property type="project" value="UniProtKB-SubCell"/>
</dbReference>
<reference evidence="12 15" key="1">
    <citation type="journal article" date="2015" name="Parasit. Vectors">
        <title>Draft genome of the scabies mite.</title>
        <authorList>
            <person name="Rider S.D.Jr."/>
            <person name="Morgan M.S."/>
            <person name="Arlian L.G."/>
        </authorList>
    </citation>
    <scope>NUCLEOTIDE SEQUENCE [LARGE SCALE GENOMIC DNA]</scope>
    <source>
        <strain evidence="12">Arlian Lab</strain>
    </source>
</reference>
<comment type="subcellular location">
    <subcellularLocation>
        <location evidence="1 9">Membrane</location>
        <topology evidence="1 9">Multi-pass membrane protein</topology>
    </subcellularLocation>
</comment>
<feature type="transmembrane region" description="Helical" evidence="10">
    <location>
        <begin position="121"/>
        <end position="140"/>
    </location>
</feature>
<evidence type="ECO:0000256" key="5">
    <source>
        <dbReference type="ARBA" id="ARBA00022989"/>
    </source>
</evidence>
<dbReference type="EMBL" id="JXLN01000002">
    <property type="protein sequence ID" value="KPL93609.1"/>
    <property type="molecule type" value="Genomic_DNA"/>
</dbReference>
<dbReference type="PANTHER" id="PTHR12226:SF2">
    <property type="entry name" value="MANNOSE-P-DOLICHOL UTILIZATION DEFECT 1 PROTEIN"/>
    <property type="match status" value="1"/>
</dbReference>
<feature type="transmembrane region" description="Helical" evidence="10">
    <location>
        <begin position="207"/>
        <end position="230"/>
    </location>
</feature>
<accession>A0A131ZUA3</accession>
<dbReference type="EnsemblMetazoa" id="SSS_2185s_mrna">
    <property type="protein sequence ID" value="KAF7491464.1"/>
    <property type="gene ID" value="SSS_2185"/>
</dbReference>
<evidence type="ECO:0000313" key="11">
    <source>
        <dbReference type="EMBL" id="KAF7491464.1"/>
    </source>
</evidence>
<dbReference type="EMBL" id="WVUK01000059">
    <property type="protein sequence ID" value="KAF7491464.1"/>
    <property type="molecule type" value="Genomic_DNA"/>
</dbReference>
<protein>
    <recommendedName>
        <fullName evidence="8 9">Mannose-P-dolichol utilization defect 1 protein homolog</fullName>
    </recommendedName>
</protein>
<evidence type="ECO:0000256" key="7">
    <source>
        <dbReference type="ARBA" id="ARBA00038475"/>
    </source>
</evidence>
<feature type="transmembrane region" description="Helical" evidence="10">
    <location>
        <begin position="176"/>
        <end position="195"/>
    </location>
</feature>